<evidence type="ECO:0000313" key="1">
    <source>
        <dbReference type="EMBL" id="MEQ2245601.1"/>
    </source>
</evidence>
<dbReference type="EMBL" id="JAHRIQ010073763">
    <property type="protein sequence ID" value="MEQ2245601.1"/>
    <property type="molecule type" value="Genomic_DNA"/>
</dbReference>
<name>A0ABV0UMZ0_9TELE</name>
<protein>
    <submittedName>
        <fullName evidence="1">Uncharacterized protein</fullName>
    </submittedName>
</protein>
<accession>A0ABV0UMZ0</accession>
<sequence>MSCECFTARGIGELHLINGKIKKEIIFSNPDRGREPLFYCKIQAQRKLKLQAALKALALQRNSACAVNVGPWHRRLHATNEPAVQFQMSPLGGAVGVMS</sequence>
<organism evidence="1 2">
    <name type="scientific">Ilyodon furcidens</name>
    <name type="common">goldbreast splitfin</name>
    <dbReference type="NCBI Taxonomy" id="33524"/>
    <lineage>
        <taxon>Eukaryota</taxon>
        <taxon>Metazoa</taxon>
        <taxon>Chordata</taxon>
        <taxon>Craniata</taxon>
        <taxon>Vertebrata</taxon>
        <taxon>Euteleostomi</taxon>
        <taxon>Actinopterygii</taxon>
        <taxon>Neopterygii</taxon>
        <taxon>Teleostei</taxon>
        <taxon>Neoteleostei</taxon>
        <taxon>Acanthomorphata</taxon>
        <taxon>Ovalentaria</taxon>
        <taxon>Atherinomorphae</taxon>
        <taxon>Cyprinodontiformes</taxon>
        <taxon>Goodeidae</taxon>
        <taxon>Ilyodon</taxon>
    </lineage>
</organism>
<keyword evidence="2" id="KW-1185">Reference proteome</keyword>
<reference evidence="1 2" key="1">
    <citation type="submission" date="2021-06" db="EMBL/GenBank/DDBJ databases">
        <authorList>
            <person name="Palmer J.M."/>
        </authorList>
    </citation>
    <scope>NUCLEOTIDE SEQUENCE [LARGE SCALE GENOMIC DNA]</scope>
    <source>
        <strain evidence="2">if_2019</strain>
        <tissue evidence="1">Muscle</tissue>
    </source>
</reference>
<evidence type="ECO:0000313" key="2">
    <source>
        <dbReference type="Proteomes" id="UP001482620"/>
    </source>
</evidence>
<comment type="caution">
    <text evidence="1">The sequence shown here is derived from an EMBL/GenBank/DDBJ whole genome shotgun (WGS) entry which is preliminary data.</text>
</comment>
<proteinExistence type="predicted"/>
<dbReference type="Proteomes" id="UP001482620">
    <property type="component" value="Unassembled WGS sequence"/>
</dbReference>
<gene>
    <name evidence="1" type="ORF">ILYODFUR_029659</name>
</gene>